<keyword evidence="3" id="KW-1185">Reference proteome</keyword>
<dbReference type="EMBL" id="JAEVFJ010000064">
    <property type="protein sequence ID" value="KAH8077381.1"/>
    <property type="molecule type" value="Genomic_DNA"/>
</dbReference>
<feature type="compositionally biased region" description="Basic residues" evidence="1">
    <location>
        <begin position="44"/>
        <end position="54"/>
    </location>
</feature>
<comment type="caution">
    <text evidence="2">The sequence shown here is derived from an EMBL/GenBank/DDBJ whole genome shotgun (WGS) entry which is preliminary data.</text>
</comment>
<dbReference type="Proteomes" id="UP000813824">
    <property type="component" value="Unassembled WGS sequence"/>
</dbReference>
<feature type="compositionally biased region" description="Low complexity" evidence="1">
    <location>
        <begin position="113"/>
        <end position="124"/>
    </location>
</feature>
<feature type="region of interest" description="Disordered" evidence="1">
    <location>
        <begin position="229"/>
        <end position="250"/>
    </location>
</feature>
<dbReference type="AlphaFoldDB" id="A0A8K0UD50"/>
<organism evidence="2 3">
    <name type="scientific">Cristinia sonorae</name>
    <dbReference type="NCBI Taxonomy" id="1940300"/>
    <lineage>
        <taxon>Eukaryota</taxon>
        <taxon>Fungi</taxon>
        <taxon>Dikarya</taxon>
        <taxon>Basidiomycota</taxon>
        <taxon>Agaricomycotina</taxon>
        <taxon>Agaricomycetes</taxon>
        <taxon>Agaricomycetidae</taxon>
        <taxon>Agaricales</taxon>
        <taxon>Pleurotineae</taxon>
        <taxon>Stephanosporaceae</taxon>
        <taxon>Cristinia</taxon>
    </lineage>
</organism>
<proteinExistence type="predicted"/>
<feature type="region of interest" description="Disordered" evidence="1">
    <location>
        <begin position="44"/>
        <end position="152"/>
    </location>
</feature>
<evidence type="ECO:0000313" key="3">
    <source>
        <dbReference type="Proteomes" id="UP000813824"/>
    </source>
</evidence>
<protein>
    <submittedName>
        <fullName evidence="2">Uncharacterized protein</fullName>
    </submittedName>
</protein>
<accession>A0A8K0UD50</accession>
<name>A0A8K0UD50_9AGAR</name>
<reference evidence="2" key="1">
    <citation type="journal article" date="2021" name="New Phytol.">
        <title>Evolutionary innovations through gain and loss of genes in the ectomycorrhizal Boletales.</title>
        <authorList>
            <person name="Wu G."/>
            <person name="Miyauchi S."/>
            <person name="Morin E."/>
            <person name="Kuo A."/>
            <person name="Drula E."/>
            <person name="Varga T."/>
            <person name="Kohler A."/>
            <person name="Feng B."/>
            <person name="Cao Y."/>
            <person name="Lipzen A."/>
            <person name="Daum C."/>
            <person name="Hundley H."/>
            <person name="Pangilinan J."/>
            <person name="Johnson J."/>
            <person name="Barry K."/>
            <person name="LaButti K."/>
            <person name="Ng V."/>
            <person name="Ahrendt S."/>
            <person name="Min B."/>
            <person name="Choi I.G."/>
            <person name="Park H."/>
            <person name="Plett J.M."/>
            <person name="Magnuson J."/>
            <person name="Spatafora J.W."/>
            <person name="Nagy L.G."/>
            <person name="Henrissat B."/>
            <person name="Grigoriev I.V."/>
            <person name="Yang Z.L."/>
            <person name="Xu J."/>
            <person name="Martin F.M."/>
        </authorList>
    </citation>
    <scope>NUCLEOTIDE SEQUENCE</scope>
    <source>
        <strain evidence="2">KKN 215</strain>
    </source>
</reference>
<sequence>MTHKKTCRVEGCTSTRCVNALCENECCLEHCHELGGCKVHRIKAGSSRKNRRGGRGNDADHDAPHIIPEDIIPAARPPPTPAEIPHVPLVNRNASAPPRTLSSSNSSPAVLLTSNATPSAATSSQRRTEAVRAPVRPSGAAPRYSSQIATPFHDLTLEELTRRREKQAQEERAKVKNRQVREEVVFQTWPLGNQEPRSGPIIHTIQGACGEDHPWLTLTRELLSSSLRLVPPAPNGNNAPMTEKPQVLLS</sequence>
<feature type="compositionally biased region" description="Basic and acidic residues" evidence="1">
    <location>
        <begin position="55"/>
        <end position="68"/>
    </location>
</feature>
<evidence type="ECO:0000313" key="2">
    <source>
        <dbReference type="EMBL" id="KAH8077381.1"/>
    </source>
</evidence>
<evidence type="ECO:0000256" key="1">
    <source>
        <dbReference type="SAM" id="MobiDB-lite"/>
    </source>
</evidence>
<gene>
    <name evidence="2" type="ORF">BXZ70DRAFT_701288</name>
</gene>